<dbReference type="SUPFAM" id="SSF55811">
    <property type="entry name" value="Nudix"/>
    <property type="match status" value="1"/>
</dbReference>
<dbReference type="PROSITE" id="PS51462">
    <property type="entry name" value="NUDIX"/>
    <property type="match status" value="1"/>
</dbReference>
<proteinExistence type="inferred from homology"/>
<dbReference type="PRINTS" id="PR00502">
    <property type="entry name" value="NUDIXFAMILY"/>
</dbReference>
<dbReference type="Pfam" id="PF00293">
    <property type="entry name" value="NUDIX"/>
    <property type="match status" value="1"/>
</dbReference>
<comment type="caution">
    <text evidence="5">The sequence shown here is derived from an EMBL/GenBank/DDBJ whole genome shotgun (WGS) entry which is preliminary data.</text>
</comment>
<dbReference type="AlphaFoldDB" id="A0A646IG89"/>
<sequence>MVVLCAAVVVHDRAAGRVVMVRRGPEVGFAPGLWDLPVGKTDRGESVSAAAVRELWEETGIRVAEEDLTLAHVVHGARAPKGPDGFVTVVFTAERWEGEPVNREPTKHDRAEWVPVGAIPGEVVLSTDRILAACVDRRPAEVSLHGWG</sequence>
<evidence type="ECO:0000256" key="3">
    <source>
        <dbReference type="RuleBase" id="RU003476"/>
    </source>
</evidence>
<dbReference type="PANTHER" id="PTHR43736:SF1">
    <property type="entry name" value="DIHYDRONEOPTERIN TRIPHOSPHATE DIPHOSPHATASE"/>
    <property type="match status" value="1"/>
</dbReference>
<dbReference type="PROSITE" id="PS00893">
    <property type="entry name" value="NUDIX_BOX"/>
    <property type="match status" value="1"/>
</dbReference>
<dbReference type="InterPro" id="IPR020084">
    <property type="entry name" value="NUDIX_hydrolase_CS"/>
</dbReference>
<gene>
    <name evidence="5" type="ORF">FNX48_022945</name>
</gene>
<evidence type="ECO:0000313" key="5">
    <source>
        <dbReference type="EMBL" id="MQS09918.1"/>
    </source>
</evidence>
<evidence type="ECO:0000256" key="2">
    <source>
        <dbReference type="ARBA" id="ARBA00022801"/>
    </source>
</evidence>
<dbReference type="InterPro" id="IPR000086">
    <property type="entry name" value="NUDIX_hydrolase_dom"/>
</dbReference>
<dbReference type="InterPro" id="IPR015797">
    <property type="entry name" value="NUDIX_hydrolase-like_dom_sf"/>
</dbReference>
<dbReference type="Gene3D" id="3.90.79.10">
    <property type="entry name" value="Nucleoside Triphosphate Pyrophosphohydrolase"/>
    <property type="match status" value="1"/>
</dbReference>
<evidence type="ECO:0000259" key="4">
    <source>
        <dbReference type="PROSITE" id="PS51462"/>
    </source>
</evidence>
<dbReference type="Proteomes" id="UP000315516">
    <property type="component" value="Unassembled WGS sequence"/>
</dbReference>
<protein>
    <submittedName>
        <fullName evidence="5">NUDIX domain-containing protein</fullName>
    </submittedName>
</protein>
<dbReference type="OrthoDB" id="21342at2"/>
<keyword evidence="2 3" id="KW-0378">Hydrolase</keyword>
<dbReference type="InterPro" id="IPR020476">
    <property type="entry name" value="Nudix_hydrolase"/>
</dbReference>
<dbReference type="EMBL" id="VJYJ02001072">
    <property type="protein sequence ID" value="MQS09918.1"/>
    <property type="molecule type" value="Genomic_DNA"/>
</dbReference>
<dbReference type="GO" id="GO:0016787">
    <property type="term" value="F:hydrolase activity"/>
    <property type="evidence" value="ECO:0007669"/>
    <property type="project" value="UniProtKB-KW"/>
</dbReference>
<reference evidence="5" key="1">
    <citation type="submission" date="2019-10" db="EMBL/GenBank/DDBJ databases">
        <title>Streptomyces sp. nov., a novel actinobacterium isolated from alkaline environment.</title>
        <authorList>
            <person name="Golinska P."/>
        </authorList>
    </citation>
    <scope>NUCLEOTIDE SEQUENCE</scope>
    <source>
        <strain evidence="5">IF17</strain>
    </source>
</reference>
<name>A0A646IG89_9ACTN</name>
<accession>A0A646IG89</accession>
<feature type="domain" description="Nudix hydrolase" evidence="4">
    <location>
        <begin position="1"/>
        <end position="136"/>
    </location>
</feature>
<comment type="similarity">
    <text evidence="1 3">Belongs to the Nudix hydrolase family.</text>
</comment>
<dbReference type="PANTHER" id="PTHR43736">
    <property type="entry name" value="ADP-RIBOSE PYROPHOSPHATASE"/>
    <property type="match status" value="1"/>
</dbReference>
<organism evidence="5">
    <name type="scientific">Streptomyces alkaliphilus</name>
    <dbReference type="NCBI Taxonomy" id="1472722"/>
    <lineage>
        <taxon>Bacteria</taxon>
        <taxon>Bacillati</taxon>
        <taxon>Actinomycetota</taxon>
        <taxon>Actinomycetes</taxon>
        <taxon>Kitasatosporales</taxon>
        <taxon>Streptomycetaceae</taxon>
        <taxon>Streptomyces</taxon>
    </lineage>
</organism>
<evidence type="ECO:0000256" key="1">
    <source>
        <dbReference type="ARBA" id="ARBA00005582"/>
    </source>
</evidence>